<name>A0A6N7XJ41_9FIRM</name>
<evidence type="ECO:0000313" key="1">
    <source>
        <dbReference type="EMBL" id="MSU00772.1"/>
    </source>
</evidence>
<organism evidence="1 2">
    <name type="scientific">Tissierella pigra</name>
    <dbReference type="NCBI Taxonomy" id="2607614"/>
    <lineage>
        <taxon>Bacteria</taxon>
        <taxon>Bacillati</taxon>
        <taxon>Bacillota</taxon>
        <taxon>Tissierellia</taxon>
        <taxon>Tissierellales</taxon>
        <taxon>Tissierellaceae</taxon>
        <taxon>Tissierella</taxon>
    </lineage>
</organism>
<dbReference type="Proteomes" id="UP000469523">
    <property type="component" value="Unassembled WGS sequence"/>
</dbReference>
<dbReference type="AlphaFoldDB" id="A0A6N7XJ41"/>
<dbReference type="InterPro" id="IPR024131">
    <property type="entry name" value="UPF0489"/>
</dbReference>
<dbReference type="Pfam" id="PF12640">
    <property type="entry name" value="UPF0489"/>
    <property type="match status" value="1"/>
</dbReference>
<accession>A0A6N7XJ41</accession>
<reference evidence="1 2" key="1">
    <citation type="submission" date="2019-09" db="EMBL/GenBank/DDBJ databases">
        <title>In-depth cultivation of the pig gut microbiome towards novel bacterial diversity and tailored functional studies.</title>
        <authorList>
            <person name="Wylensek D."/>
            <person name="Hitch T.C.A."/>
            <person name="Clavel T."/>
        </authorList>
    </citation>
    <scope>NUCLEOTIDE SEQUENCE [LARGE SCALE GENOMIC DNA]</scope>
    <source>
        <strain evidence="1 2">WCA3-693-APC-4?</strain>
    </source>
</reference>
<proteinExistence type="predicted"/>
<protein>
    <submittedName>
        <fullName evidence="1">Uncharacterized protein</fullName>
    </submittedName>
</protein>
<gene>
    <name evidence="1" type="ORF">FYJ83_04730</name>
</gene>
<keyword evidence="2" id="KW-1185">Reference proteome</keyword>
<dbReference type="RefSeq" id="WP_154439190.1">
    <property type="nucleotide sequence ID" value="NZ_JAHLPJ010000001.1"/>
</dbReference>
<sequence length="284" mass="32943">MVEKITIIAEHNEAFKKIVHFHLKNNVVYDLIHIDEHHDLGSPIVNQNSWNQLIKDKEQIDIISPILDDITFNQLKISDYIISSIYYGAVNSVFWLSNRELEKYMEFTLETEAVSESHMLISIKPEIISGGGNNFLLEVKPDTNIEAFMKNRIILSIDLDYFSCNDVVGEHGNIEITENEYKSFITDNNHKFKLLFGSKVAAYSREGHYFLEYNEFDGPLENKIRNKDDIIIKIDQIIKFLIFNNVIIDYLIICRSNISGYTTTEEAIWMETKLIDAFEMSGLI</sequence>
<evidence type="ECO:0000313" key="2">
    <source>
        <dbReference type="Proteomes" id="UP000469523"/>
    </source>
</evidence>
<comment type="caution">
    <text evidence="1">The sequence shown here is derived from an EMBL/GenBank/DDBJ whole genome shotgun (WGS) entry which is preliminary data.</text>
</comment>
<dbReference type="EMBL" id="VUNQ01000007">
    <property type="protein sequence ID" value="MSU00772.1"/>
    <property type="molecule type" value="Genomic_DNA"/>
</dbReference>